<sequence length="125" mass="14274">MAMSCLRPPRSLRLVRLPPGRTRATRRYSSQNTPPDTRGRSRHAQFYSDLVPGMLPVALLGSAVYLGLRYAQAYLSHEKYLEDAHAKIKALEDEIITLRDAMEREPSLAMESRPSGKSRWSSWWS</sequence>
<evidence type="ECO:0000313" key="3">
    <source>
        <dbReference type="EMBL" id="OCH93625.1"/>
    </source>
</evidence>
<dbReference type="AlphaFoldDB" id="A0A8E2DPY6"/>
<accession>A0A8E2DPY6</accession>
<reference evidence="3 4" key="1">
    <citation type="submission" date="2016-07" db="EMBL/GenBank/DDBJ databases">
        <title>Draft genome of the white-rot fungus Obba rivulosa 3A-2.</title>
        <authorList>
            <consortium name="DOE Joint Genome Institute"/>
            <person name="Miettinen O."/>
            <person name="Riley R."/>
            <person name="Acob R."/>
            <person name="Barry K."/>
            <person name="Cullen D."/>
            <person name="De Vries R."/>
            <person name="Hainaut M."/>
            <person name="Hatakka A."/>
            <person name="Henrissat B."/>
            <person name="Hilden K."/>
            <person name="Kuo R."/>
            <person name="Labutti K."/>
            <person name="Lipzen A."/>
            <person name="Makela M.R."/>
            <person name="Sandor L."/>
            <person name="Spatafora J.W."/>
            <person name="Grigoriev I.V."/>
            <person name="Hibbett D.S."/>
        </authorList>
    </citation>
    <scope>NUCLEOTIDE SEQUENCE [LARGE SCALE GENOMIC DNA]</scope>
    <source>
        <strain evidence="3 4">3A-2</strain>
    </source>
</reference>
<dbReference type="EMBL" id="KV722353">
    <property type="protein sequence ID" value="OCH93625.1"/>
    <property type="molecule type" value="Genomic_DNA"/>
</dbReference>
<keyword evidence="1" id="KW-0175">Coiled coil</keyword>
<protein>
    <submittedName>
        <fullName evidence="3">Uncharacterized protein</fullName>
    </submittedName>
</protein>
<evidence type="ECO:0000256" key="1">
    <source>
        <dbReference type="SAM" id="Coils"/>
    </source>
</evidence>
<dbReference type="OrthoDB" id="3359404at2759"/>
<feature type="region of interest" description="Disordered" evidence="2">
    <location>
        <begin position="105"/>
        <end position="125"/>
    </location>
</feature>
<gene>
    <name evidence="3" type="ORF">OBBRIDRAFT_771400</name>
</gene>
<feature type="coiled-coil region" evidence="1">
    <location>
        <begin position="74"/>
        <end position="101"/>
    </location>
</feature>
<evidence type="ECO:0000313" key="4">
    <source>
        <dbReference type="Proteomes" id="UP000250043"/>
    </source>
</evidence>
<keyword evidence="4" id="KW-1185">Reference proteome</keyword>
<name>A0A8E2DPY6_9APHY</name>
<organism evidence="3 4">
    <name type="scientific">Obba rivulosa</name>
    <dbReference type="NCBI Taxonomy" id="1052685"/>
    <lineage>
        <taxon>Eukaryota</taxon>
        <taxon>Fungi</taxon>
        <taxon>Dikarya</taxon>
        <taxon>Basidiomycota</taxon>
        <taxon>Agaricomycotina</taxon>
        <taxon>Agaricomycetes</taxon>
        <taxon>Polyporales</taxon>
        <taxon>Gelatoporiaceae</taxon>
        <taxon>Obba</taxon>
    </lineage>
</organism>
<dbReference type="Proteomes" id="UP000250043">
    <property type="component" value="Unassembled WGS sequence"/>
</dbReference>
<feature type="region of interest" description="Disordered" evidence="2">
    <location>
        <begin position="19"/>
        <end position="42"/>
    </location>
</feature>
<proteinExistence type="predicted"/>
<evidence type="ECO:0000256" key="2">
    <source>
        <dbReference type="SAM" id="MobiDB-lite"/>
    </source>
</evidence>